<sequence length="617" mass="70884">MSDSEIESDSDSNCSYQGTTEEEESESDEIFSIDEVVEASGVTFESLSNLDETEFEPSNVATMNSNLDIPSNEFHGEAMQNRKRSKKSNKATWKVLQQRMKRMKGESYLGVVKKNNNSLAAQKPPRSIGRTCESPLCKKSKARHCHKFSESRRLDLFEDFWKHMDWGQKRSYVLSLVDQISPKREVKKGGGSRRSLTYVFYLKLDGEKQQVCKNMFLSTLGISPNQFRGWLKKKKTCHKEKKKGPFNKVGIEKDKAARKFLDSLPKLPSHYCRQSTSKLYLEPVFRSKSQLYKEYSSQIKICNKQQVSMPKFSSILDDMNIGIFLPKKDKCDICCAHDVGNVTDETWKKHLQKKDDARDAKAIDKQAAIEGSCHVLVMDVQAVKIAPLLTASACYYKNKLVVHNFTIYDLKSHAARCCLWDESEGELVASVFATCLIKYIQDKFNDDLPIVIYSDGCTSQNRNAIMANALLDYAIKNNKTIIQKFLEKFHTQMEVDSVHSAIECNLKKKDIYVPTDYIQICVGAGPNHYRSKTGDPCVTNLRQLKYNPTGIIEYKLDYRSPWMNFPRNPRSLPDTSFPPLYQSRLKIPKRKYDDLQDLLKVIPAQYHHYYSNLPKFM</sequence>
<dbReference type="AlphaFoldDB" id="A0A226D449"/>
<feature type="compositionally biased region" description="Acidic residues" evidence="1">
    <location>
        <begin position="20"/>
        <end position="30"/>
    </location>
</feature>
<name>A0A226D449_FOLCA</name>
<protein>
    <submittedName>
        <fullName evidence="2">Uncharacterized protein</fullName>
    </submittedName>
</protein>
<organism evidence="2 3">
    <name type="scientific">Folsomia candida</name>
    <name type="common">Springtail</name>
    <dbReference type="NCBI Taxonomy" id="158441"/>
    <lineage>
        <taxon>Eukaryota</taxon>
        <taxon>Metazoa</taxon>
        <taxon>Ecdysozoa</taxon>
        <taxon>Arthropoda</taxon>
        <taxon>Hexapoda</taxon>
        <taxon>Collembola</taxon>
        <taxon>Entomobryomorpha</taxon>
        <taxon>Isotomoidea</taxon>
        <taxon>Isotomidae</taxon>
        <taxon>Proisotominae</taxon>
        <taxon>Folsomia</taxon>
    </lineage>
</organism>
<comment type="caution">
    <text evidence="2">The sequence shown here is derived from an EMBL/GenBank/DDBJ whole genome shotgun (WGS) entry which is preliminary data.</text>
</comment>
<dbReference type="Proteomes" id="UP000198287">
    <property type="component" value="Unassembled WGS sequence"/>
</dbReference>
<dbReference type="EMBL" id="LNIX01000036">
    <property type="protein sequence ID" value="OXA40009.1"/>
    <property type="molecule type" value="Genomic_DNA"/>
</dbReference>
<feature type="compositionally biased region" description="Acidic residues" evidence="1">
    <location>
        <begin position="1"/>
        <end position="10"/>
    </location>
</feature>
<reference evidence="2 3" key="1">
    <citation type="submission" date="2015-12" db="EMBL/GenBank/DDBJ databases">
        <title>The genome of Folsomia candida.</title>
        <authorList>
            <person name="Faddeeva A."/>
            <person name="Derks M.F."/>
            <person name="Anvar Y."/>
            <person name="Smit S."/>
            <person name="Van Straalen N."/>
            <person name="Roelofs D."/>
        </authorList>
    </citation>
    <scope>NUCLEOTIDE SEQUENCE [LARGE SCALE GENOMIC DNA]</scope>
    <source>
        <strain evidence="2 3">VU population</strain>
        <tissue evidence="2">Whole body</tissue>
    </source>
</reference>
<dbReference type="OMA" id="AYESHTE"/>
<evidence type="ECO:0000313" key="2">
    <source>
        <dbReference type="EMBL" id="OXA40009.1"/>
    </source>
</evidence>
<dbReference type="OrthoDB" id="6780237at2759"/>
<feature type="region of interest" description="Disordered" evidence="1">
    <location>
        <begin position="1"/>
        <end position="30"/>
    </location>
</feature>
<accession>A0A226D449</accession>
<keyword evidence="3" id="KW-1185">Reference proteome</keyword>
<evidence type="ECO:0000256" key="1">
    <source>
        <dbReference type="SAM" id="MobiDB-lite"/>
    </source>
</evidence>
<evidence type="ECO:0000313" key="3">
    <source>
        <dbReference type="Proteomes" id="UP000198287"/>
    </source>
</evidence>
<dbReference type="PANTHER" id="PTHR10773:SF19">
    <property type="match status" value="1"/>
</dbReference>
<proteinExistence type="predicted"/>
<gene>
    <name evidence="2" type="ORF">Fcan01_25361</name>
</gene>
<dbReference type="PANTHER" id="PTHR10773">
    <property type="entry name" value="DNA-DIRECTED RNA POLYMERASES I, II, AND III SUBUNIT RPABC2"/>
    <property type="match status" value="1"/>
</dbReference>